<gene>
    <name evidence="1" type="ORF">TOA249_LOCUS29810</name>
</gene>
<protein>
    <submittedName>
        <fullName evidence="1">Uncharacterized protein</fullName>
    </submittedName>
</protein>
<comment type="caution">
    <text evidence="1">The sequence shown here is derived from an EMBL/GenBank/DDBJ whole genome shotgun (WGS) entry which is preliminary data.</text>
</comment>
<evidence type="ECO:0000313" key="1">
    <source>
        <dbReference type="EMBL" id="CAF4888453.1"/>
    </source>
</evidence>
<reference evidence="1" key="1">
    <citation type="submission" date="2021-02" db="EMBL/GenBank/DDBJ databases">
        <authorList>
            <person name="Nowell W R."/>
        </authorList>
    </citation>
    <scope>NUCLEOTIDE SEQUENCE</scope>
</reference>
<dbReference type="AlphaFoldDB" id="A0A821UEI5"/>
<dbReference type="EMBL" id="CAJOBS010004814">
    <property type="protein sequence ID" value="CAF4888453.1"/>
    <property type="molecule type" value="Genomic_DNA"/>
</dbReference>
<proteinExistence type="predicted"/>
<sequence>MALLPRICSNILPRIHDQEHSTEEILRTANFPQLYSLSLLNFQENNLYQYLTALIIVVKQSFLTCPAIDPTVRI</sequence>
<dbReference type="Proteomes" id="UP000663838">
    <property type="component" value="Unassembled WGS sequence"/>
</dbReference>
<name>A0A821UEI5_9BILA</name>
<organism evidence="1 2">
    <name type="scientific">Rotaria socialis</name>
    <dbReference type="NCBI Taxonomy" id="392032"/>
    <lineage>
        <taxon>Eukaryota</taxon>
        <taxon>Metazoa</taxon>
        <taxon>Spiralia</taxon>
        <taxon>Gnathifera</taxon>
        <taxon>Rotifera</taxon>
        <taxon>Eurotatoria</taxon>
        <taxon>Bdelloidea</taxon>
        <taxon>Philodinida</taxon>
        <taxon>Philodinidae</taxon>
        <taxon>Rotaria</taxon>
    </lineage>
</organism>
<accession>A0A821UEI5</accession>
<evidence type="ECO:0000313" key="2">
    <source>
        <dbReference type="Proteomes" id="UP000663838"/>
    </source>
</evidence>